<comment type="similarity">
    <text evidence="2">Belongs to the UPF0324 family.</text>
</comment>
<dbReference type="RefSeq" id="WP_345489457.1">
    <property type="nucleotide sequence ID" value="NZ_BAABHY010000001.1"/>
</dbReference>
<evidence type="ECO:0000313" key="8">
    <source>
        <dbReference type="EMBL" id="GAA5108149.1"/>
    </source>
</evidence>
<evidence type="ECO:0000256" key="3">
    <source>
        <dbReference type="ARBA" id="ARBA00022475"/>
    </source>
</evidence>
<dbReference type="InterPro" id="IPR018383">
    <property type="entry name" value="UPF0324_pro"/>
</dbReference>
<feature type="transmembrane region" description="Helical" evidence="7">
    <location>
        <begin position="223"/>
        <end position="241"/>
    </location>
</feature>
<evidence type="ECO:0000256" key="6">
    <source>
        <dbReference type="ARBA" id="ARBA00023136"/>
    </source>
</evidence>
<keyword evidence="4 7" id="KW-0812">Transmembrane</keyword>
<feature type="transmembrane region" description="Helical" evidence="7">
    <location>
        <begin position="6"/>
        <end position="25"/>
    </location>
</feature>
<dbReference type="Proteomes" id="UP001500171">
    <property type="component" value="Unassembled WGS sequence"/>
</dbReference>
<feature type="transmembrane region" description="Helical" evidence="7">
    <location>
        <begin position="99"/>
        <end position="117"/>
    </location>
</feature>
<organism evidence="8 9">
    <name type="scientific">Orbus sasakiae</name>
    <dbReference type="NCBI Taxonomy" id="1078475"/>
    <lineage>
        <taxon>Bacteria</taxon>
        <taxon>Pseudomonadati</taxon>
        <taxon>Pseudomonadota</taxon>
        <taxon>Gammaproteobacteria</taxon>
        <taxon>Orbales</taxon>
        <taxon>Orbaceae</taxon>
        <taxon>Orbus</taxon>
    </lineage>
</organism>
<evidence type="ECO:0000256" key="4">
    <source>
        <dbReference type="ARBA" id="ARBA00022692"/>
    </source>
</evidence>
<proteinExistence type="inferred from homology"/>
<reference evidence="9" key="1">
    <citation type="journal article" date="2019" name="Int. J. Syst. Evol. Microbiol.">
        <title>The Global Catalogue of Microorganisms (GCM) 10K type strain sequencing project: providing services to taxonomists for standard genome sequencing and annotation.</title>
        <authorList>
            <consortium name="The Broad Institute Genomics Platform"/>
            <consortium name="The Broad Institute Genome Sequencing Center for Infectious Disease"/>
            <person name="Wu L."/>
            <person name="Ma J."/>
        </authorList>
    </citation>
    <scope>NUCLEOTIDE SEQUENCE [LARGE SCALE GENOMIC DNA]</scope>
    <source>
        <strain evidence="9">JCM 18050</strain>
    </source>
</reference>
<sequence>MQVKKYIPGISLSLLLAMIASLIANISYIKHLGLSSIVIAIILGLLIGNSVYPKLSHYCYVGVDFSKGKILRLAIILFGIKLTFQDIALVGYQGILIDILMVVSTFLLTMWMGIKLFHLDQDSVILIGSGCSICGAAAVIATESTINTNPEKVTIAVAIVVIFGTLAMFIYPFFYAYIATHFAISDSYFGIYIGSTIHEVAQVVAAGNAISEPAVETAVISKMLRVLLLAPFLFVLSAYLIKNQQGNSQKRKLVIPWFAIGFLLMACLNSLNILPKQFVSIIIMLDNILLTMAMAALGLTSHYSAFQKAGIKPLLLGFFIFVWLIIGGAAINVAVNAAL</sequence>
<dbReference type="InterPro" id="IPR004630">
    <property type="entry name" value="UPF0324_YeiH-like"/>
</dbReference>
<feature type="transmembrane region" description="Helical" evidence="7">
    <location>
        <begin position="32"/>
        <end position="52"/>
    </location>
</feature>
<feature type="transmembrane region" description="Helical" evidence="7">
    <location>
        <begin position="278"/>
        <end position="301"/>
    </location>
</feature>
<evidence type="ECO:0000256" key="7">
    <source>
        <dbReference type="SAM" id="Phobius"/>
    </source>
</evidence>
<feature type="transmembrane region" description="Helical" evidence="7">
    <location>
        <begin position="72"/>
        <end position="92"/>
    </location>
</feature>
<evidence type="ECO:0000313" key="9">
    <source>
        <dbReference type="Proteomes" id="UP001500171"/>
    </source>
</evidence>
<comment type="subcellular location">
    <subcellularLocation>
        <location evidence="1">Cell membrane</location>
        <topology evidence="1">Multi-pass membrane protein</topology>
    </subcellularLocation>
</comment>
<comment type="caution">
    <text evidence="8">The sequence shown here is derived from an EMBL/GenBank/DDBJ whole genome shotgun (WGS) entry which is preliminary data.</text>
</comment>
<evidence type="ECO:0000256" key="5">
    <source>
        <dbReference type="ARBA" id="ARBA00022989"/>
    </source>
</evidence>
<dbReference type="PANTHER" id="PTHR30106">
    <property type="entry name" value="INNER MEMBRANE PROTEIN YEIH-RELATED"/>
    <property type="match status" value="1"/>
</dbReference>
<feature type="transmembrane region" description="Helical" evidence="7">
    <location>
        <begin position="313"/>
        <end position="335"/>
    </location>
</feature>
<keyword evidence="5 7" id="KW-1133">Transmembrane helix</keyword>
<gene>
    <name evidence="8" type="ORF">GCM10023211_10060</name>
</gene>
<dbReference type="Pfam" id="PF03601">
    <property type="entry name" value="Cons_hypoth698"/>
    <property type="match status" value="1"/>
</dbReference>
<protein>
    <submittedName>
        <fullName evidence="8">YeiH family protein</fullName>
    </submittedName>
</protein>
<dbReference type="EMBL" id="BAABHY010000001">
    <property type="protein sequence ID" value="GAA5108149.1"/>
    <property type="molecule type" value="Genomic_DNA"/>
</dbReference>
<evidence type="ECO:0000256" key="1">
    <source>
        <dbReference type="ARBA" id="ARBA00004651"/>
    </source>
</evidence>
<keyword evidence="6 7" id="KW-0472">Membrane</keyword>
<keyword evidence="9" id="KW-1185">Reference proteome</keyword>
<evidence type="ECO:0000256" key="2">
    <source>
        <dbReference type="ARBA" id="ARBA00007977"/>
    </source>
</evidence>
<dbReference type="PANTHER" id="PTHR30106:SF2">
    <property type="entry name" value="UPF0324 INNER MEMBRANE PROTEIN YEIH"/>
    <property type="match status" value="1"/>
</dbReference>
<feature type="transmembrane region" description="Helical" evidence="7">
    <location>
        <begin position="253"/>
        <end position="272"/>
    </location>
</feature>
<name>A0ABP9N2U5_9GAMM</name>
<keyword evidence="3" id="KW-1003">Cell membrane</keyword>
<accession>A0ABP9N2U5</accession>
<dbReference type="NCBIfam" id="TIGR00698">
    <property type="entry name" value="YeiH family putative sulfate export transporter"/>
    <property type="match status" value="1"/>
</dbReference>
<feature type="transmembrane region" description="Helical" evidence="7">
    <location>
        <begin position="153"/>
        <end position="178"/>
    </location>
</feature>
<feature type="transmembrane region" description="Helical" evidence="7">
    <location>
        <begin position="123"/>
        <end position="141"/>
    </location>
</feature>